<protein>
    <recommendedName>
        <fullName evidence="10">Poly A polymerase head domain-containing protein</fullName>
    </recommendedName>
</protein>
<dbReference type="Gene3D" id="3.30.460.10">
    <property type="entry name" value="Beta Polymerase, domain 2"/>
    <property type="match status" value="1"/>
</dbReference>
<evidence type="ECO:0000256" key="3">
    <source>
        <dbReference type="ARBA" id="ARBA00022741"/>
    </source>
</evidence>
<dbReference type="HOGENOM" id="CLU_019592_2_0_1"/>
<keyword evidence="4 5" id="KW-0694">RNA-binding</keyword>
<evidence type="ECO:0000259" key="6">
    <source>
        <dbReference type="Pfam" id="PF01743"/>
    </source>
</evidence>
<dbReference type="FunFam" id="3.30.460.10:FF:000019">
    <property type="entry name" value="tRNA nucleotidyltransferase cca2"/>
    <property type="match status" value="1"/>
</dbReference>
<dbReference type="Pfam" id="PF12627">
    <property type="entry name" value="PolyA_pol_RNAbd"/>
    <property type="match status" value="1"/>
</dbReference>
<dbReference type="PANTHER" id="PTHR13734:SF5">
    <property type="entry name" value="CCA TRNA NUCLEOTIDYLTRANSFERASE, MITOCHONDRIAL"/>
    <property type="match status" value="1"/>
</dbReference>
<evidence type="ECO:0000256" key="2">
    <source>
        <dbReference type="ARBA" id="ARBA00022679"/>
    </source>
</evidence>
<evidence type="ECO:0000256" key="5">
    <source>
        <dbReference type="RuleBase" id="RU003953"/>
    </source>
</evidence>
<dbReference type="InterPro" id="IPR032828">
    <property type="entry name" value="PolyA_RNA-bd"/>
</dbReference>
<dbReference type="GO" id="GO:0001680">
    <property type="term" value="P:tRNA 3'-terminal CCA addition"/>
    <property type="evidence" value="ECO:0007669"/>
    <property type="project" value="EnsemblFungi"/>
</dbReference>
<dbReference type="Gene3D" id="1.10.3090.10">
    <property type="entry name" value="cca-adding enzyme, domain 2"/>
    <property type="match status" value="1"/>
</dbReference>
<feature type="domain" description="tRNA nucleotidyltransferase/poly(A) polymerase RNA and SrmB- binding" evidence="7">
    <location>
        <begin position="242"/>
        <end position="301"/>
    </location>
</feature>
<dbReference type="SUPFAM" id="SSF81301">
    <property type="entry name" value="Nucleotidyltransferase"/>
    <property type="match status" value="1"/>
</dbReference>
<dbReference type="GO" id="GO:0005759">
    <property type="term" value="C:mitochondrial matrix"/>
    <property type="evidence" value="ECO:0007669"/>
    <property type="project" value="EnsemblFungi"/>
</dbReference>
<dbReference type="Proteomes" id="UP000053617">
    <property type="component" value="Unassembled WGS sequence"/>
</dbReference>
<dbReference type="AlphaFoldDB" id="A0A0D2IF49"/>
<evidence type="ECO:0000313" key="9">
    <source>
        <dbReference type="Proteomes" id="UP000053617"/>
    </source>
</evidence>
<keyword evidence="2 5" id="KW-0808">Transferase</keyword>
<feature type="domain" description="Poly A polymerase head" evidence="6">
    <location>
        <begin position="65"/>
        <end position="215"/>
    </location>
</feature>
<name>A0A0D2IF49_9EURO</name>
<dbReference type="GO" id="GO:0052927">
    <property type="term" value="F:CC tRNA cytidylyltransferase activity"/>
    <property type="evidence" value="ECO:0007669"/>
    <property type="project" value="EnsemblFungi"/>
</dbReference>
<comment type="similarity">
    <text evidence="1 5">Belongs to the tRNA nucleotidyltransferase/poly(A) polymerase family.</text>
</comment>
<gene>
    <name evidence="8" type="ORF">Z518_05307</name>
</gene>
<evidence type="ECO:0008006" key="10">
    <source>
        <dbReference type="Google" id="ProtNLM"/>
    </source>
</evidence>
<dbReference type="CDD" id="cd05398">
    <property type="entry name" value="NT_ClassII-CCAase"/>
    <property type="match status" value="1"/>
</dbReference>
<reference evidence="8 9" key="1">
    <citation type="submission" date="2015-01" db="EMBL/GenBank/DDBJ databases">
        <title>The Genome Sequence of Rhinocladiella mackenzie CBS 650.93.</title>
        <authorList>
            <consortium name="The Broad Institute Genomics Platform"/>
            <person name="Cuomo C."/>
            <person name="de Hoog S."/>
            <person name="Gorbushina A."/>
            <person name="Stielow B."/>
            <person name="Teixiera M."/>
            <person name="Abouelleil A."/>
            <person name="Chapman S.B."/>
            <person name="Priest M."/>
            <person name="Young S.K."/>
            <person name="Wortman J."/>
            <person name="Nusbaum C."/>
            <person name="Birren B."/>
        </authorList>
    </citation>
    <scope>NUCLEOTIDE SEQUENCE [LARGE SCALE GENOMIC DNA]</scope>
    <source>
        <strain evidence="8 9">CBS 650.93</strain>
    </source>
</reference>
<dbReference type="STRING" id="1442369.A0A0D2IF49"/>
<proteinExistence type="inferred from homology"/>
<organism evidence="8 9">
    <name type="scientific">Rhinocladiella mackenziei CBS 650.93</name>
    <dbReference type="NCBI Taxonomy" id="1442369"/>
    <lineage>
        <taxon>Eukaryota</taxon>
        <taxon>Fungi</taxon>
        <taxon>Dikarya</taxon>
        <taxon>Ascomycota</taxon>
        <taxon>Pezizomycotina</taxon>
        <taxon>Eurotiomycetes</taxon>
        <taxon>Chaetothyriomycetidae</taxon>
        <taxon>Chaetothyriales</taxon>
        <taxon>Herpotrichiellaceae</taxon>
        <taxon>Rhinocladiella</taxon>
    </lineage>
</organism>
<dbReference type="EMBL" id="KN847478">
    <property type="protein sequence ID" value="KIX04439.1"/>
    <property type="molecule type" value="Genomic_DNA"/>
</dbReference>
<evidence type="ECO:0000256" key="1">
    <source>
        <dbReference type="ARBA" id="ARBA00007265"/>
    </source>
</evidence>
<dbReference type="InterPro" id="IPR043519">
    <property type="entry name" value="NT_sf"/>
</dbReference>
<accession>A0A0D2IF49</accession>
<dbReference type="GO" id="GO:0052929">
    <property type="term" value="F:ATP:3'-cytidine-cytidine-tRNA adenylyltransferase activity"/>
    <property type="evidence" value="ECO:0007669"/>
    <property type="project" value="EnsemblFungi"/>
</dbReference>
<dbReference type="GeneID" id="25293378"/>
<dbReference type="RefSeq" id="XP_013271575.1">
    <property type="nucleotide sequence ID" value="XM_013416121.1"/>
</dbReference>
<dbReference type="GO" id="GO:0004810">
    <property type="term" value="F:CCA tRNA nucleotidyltransferase activity"/>
    <property type="evidence" value="ECO:0007669"/>
    <property type="project" value="EnsemblFungi"/>
</dbReference>
<dbReference type="GO" id="GO:0000166">
    <property type="term" value="F:nucleotide binding"/>
    <property type="evidence" value="ECO:0007669"/>
    <property type="project" value="UniProtKB-KW"/>
</dbReference>
<dbReference type="SUPFAM" id="SSF81891">
    <property type="entry name" value="Poly A polymerase C-terminal region-like"/>
    <property type="match status" value="1"/>
</dbReference>
<evidence type="ECO:0000313" key="8">
    <source>
        <dbReference type="EMBL" id="KIX04439.1"/>
    </source>
</evidence>
<dbReference type="Pfam" id="PF01743">
    <property type="entry name" value="PolyA_pol"/>
    <property type="match status" value="1"/>
</dbReference>
<dbReference type="PANTHER" id="PTHR13734">
    <property type="entry name" value="TRNA-NUCLEOTIDYLTRANSFERASE"/>
    <property type="match status" value="1"/>
</dbReference>
<sequence>MSLRALRSPLKAIGRTRKISQSRPVSKMTRVPLPLTPAEKLFRQCLLDCRSQMQSVPGMNDLVLRWTGGWVRDKLLGVQSHDIDVALSTMTGWQFGQAMQIFMKEHGAKYEQEAETQGINSQVKDIHKIAANPEKSKHLETITTKMFGIEVDFVNLRKEVYNEESRHPQMEFGTAEEDALRRDATVNALFYNLDTQTVEDFTKQGLEDMEKKIIRTPLAPHQTFRDDPLRVLRLIRFACRLGYEIEPASKEAMKDKSIHEALRVKISRERVGTEVGKIMAGPDPYTGLKYINDFDLYNTVFADPADLEGGADPQKAVIAYEGLQRILEEKSSICLGLKPKQDQALSWYLAAYTPWAESSMKAYNASREGIKATNMMSKTLKDAIDLRPNILKAIALVEDDTATRGDVGMAIRQCKEAWRSHVLYSLLCDLAEQEFSKVVSRYQKFVGFIYEQKLEEAYAMVPILKGNDIKDVLGAPKGGPWLKKAVEKLAEWQYNQEEPTREQAMEMIASNKAELGLG</sequence>
<dbReference type="InterPro" id="IPR002646">
    <property type="entry name" value="PolA_pol_head_dom"/>
</dbReference>
<keyword evidence="3" id="KW-0547">Nucleotide-binding</keyword>
<dbReference type="VEuPathDB" id="FungiDB:Z518_05307"/>
<evidence type="ECO:0000256" key="4">
    <source>
        <dbReference type="ARBA" id="ARBA00022884"/>
    </source>
</evidence>
<dbReference type="OrthoDB" id="445712at2759"/>
<evidence type="ECO:0000259" key="7">
    <source>
        <dbReference type="Pfam" id="PF12627"/>
    </source>
</evidence>
<dbReference type="GO" id="GO:0003723">
    <property type="term" value="F:RNA binding"/>
    <property type="evidence" value="ECO:0007669"/>
    <property type="project" value="UniProtKB-KW"/>
</dbReference>
<keyword evidence="9" id="KW-1185">Reference proteome</keyword>